<proteinExistence type="predicted"/>
<name>A0AAN9MVR4_CANGL</name>
<evidence type="ECO:0000313" key="2">
    <source>
        <dbReference type="EMBL" id="KAK7361920.1"/>
    </source>
</evidence>
<dbReference type="AlphaFoldDB" id="A0AAN9MVR4"/>
<gene>
    <name evidence="2" type="ORF">VNO77_04012</name>
</gene>
<keyword evidence="3" id="KW-1185">Reference proteome</keyword>
<protein>
    <submittedName>
        <fullName evidence="2">Uncharacterized protein</fullName>
    </submittedName>
</protein>
<feature type="region of interest" description="Disordered" evidence="1">
    <location>
        <begin position="57"/>
        <end position="76"/>
    </location>
</feature>
<sequence length="76" mass="8999">MQMLSTKECGLWLHMLDVTCIALPRYNLFVNTHSRTREKNTELDREWILLRSEKREDCNARPLPESAEENLRTPTP</sequence>
<reference evidence="2 3" key="1">
    <citation type="submission" date="2024-01" db="EMBL/GenBank/DDBJ databases">
        <title>The genomes of 5 underutilized Papilionoideae crops provide insights into root nodulation and disease resistanc.</title>
        <authorList>
            <person name="Jiang F."/>
        </authorList>
    </citation>
    <scope>NUCLEOTIDE SEQUENCE [LARGE SCALE GENOMIC DNA]</scope>
    <source>
        <strain evidence="2">LVBAO_FW01</strain>
        <tissue evidence="2">Leaves</tissue>
    </source>
</reference>
<evidence type="ECO:0000256" key="1">
    <source>
        <dbReference type="SAM" id="MobiDB-lite"/>
    </source>
</evidence>
<dbReference type="EMBL" id="JAYMYQ010000001">
    <property type="protein sequence ID" value="KAK7361920.1"/>
    <property type="molecule type" value="Genomic_DNA"/>
</dbReference>
<organism evidence="2 3">
    <name type="scientific">Canavalia gladiata</name>
    <name type="common">Sword bean</name>
    <name type="synonym">Dolichos gladiatus</name>
    <dbReference type="NCBI Taxonomy" id="3824"/>
    <lineage>
        <taxon>Eukaryota</taxon>
        <taxon>Viridiplantae</taxon>
        <taxon>Streptophyta</taxon>
        <taxon>Embryophyta</taxon>
        <taxon>Tracheophyta</taxon>
        <taxon>Spermatophyta</taxon>
        <taxon>Magnoliopsida</taxon>
        <taxon>eudicotyledons</taxon>
        <taxon>Gunneridae</taxon>
        <taxon>Pentapetalae</taxon>
        <taxon>rosids</taxon>
        <taxon>fabids</taxon>
        <taxon>Fabales</taxon>
        <taxon>Fabaceae</taxon>
        <taxon>Papilionoideae</taxon>
        <taxon>50 kb inversion clade</taxon>
        <taxon>NPAAA clade</taxon>
        <taxon>indigoferoid/millettioid clade</taxon>
        <taxon>Phaseoleae</taxon>
        <taxon>Canavalia</taxon>
    </lineage>
</organism>
<dbReference type="Proteomes" id="UP001367508">
    <property type="component" value="Unassembled WGS sequence"/>
</dbReference>
<accession>A0AAN9MVR4</accession>
<comment type="caution">
    <text evidence="2">The sequence shown here is derived from an EMBL/GenBank/DDBJ whole genome shotgun (WGS) entry which is preliminary data.</text>
</comment>
<evidence type="ECO:0000313" key="3">
    <source>
        <dbReference type="Proteomes" id="UP001367508"/>
    </source>
</evidence>